<dbReference type="RefSeq" id="WP_111361894.1">
    <property type="nucleotide sequence ID" value="NZ_VINQ01000001.1"/>
</dbReference>
<gene>
    <name evidence="1" type="ORF">FLO80_02650</name>
</gene>
<keyword evidence="2" id="KW-1185">Reference proteome</keyword>
<accession>A0A5A9ZWX1</accession>
<comment type="caution">
    <text evidence="1">The sequence shown here is derived from an EMBL/GenBank/DDBJ whole genome shotgun (WGS) entry which is preliminary data.</text>
</comment>
<proteinExistence type="predicted"/>
<dbReference type="Proteomes" id="UP000325291">
    <property type="component" value="Unassembled WGS sequence"/>
</dbReference>
<organism evidence="1 2">
    <name type="scientific">Aquicoccus porphyridii</name>
    <dbReference type="NCBI Taxonomy" id="1852029"/>
    <lineage>
        <taxon>Bacteria</taxon>
        <taxon>Pseudomonadati</taxon>
        <taxon>Pseudomonadota</taxon>
        <taxon>Alphaproteobacteria</taxon>
        <taxon>Rhodobacterales</taxon>
        <taxon>Paracoccaceae</taxon>
        <taxon>Aquicoccus</taxon>
    </lineage>
</organism>
<name>A0A5A9ZWX1_9RHOB</name>
<evidence type="ECO:0000313" key="2">
    <source>
        <dbReference type="Proteomes" id="UP000325291"/>
    </source>
</evidence>
<evidence type="ECO:0000313" key="1">
    <source>
        <dbReference type="EMBL" id="KAA0921085.1"/>
    </source>
</evidence>
<dbReference type="EMBL" id="VINQ01000001">
    <property type="protein sequence ID" value="KAA0921085.1"/>
    <property type="molecule type" value="Genomic_DNA"/>
</dbReference>
<dbReference type="AlphaFoldDB" id="A0A5A9ZWX1"/>
<protein>
    <submittedName>
        <fullName evidence="1">N-(5'-phosphoribosyl)anthranilate isomerase</fullName>
    </submittedName>
</protein>
<keyword evidence="1" id="KW-0413">Isomerase</keyword>
<reference evidence="1 2" key="1">
    <citation type="submission" date="2019-07" db="EMBL/GenBank/DDBJ databases">
        <title>Aquicoccus porphyridii gen. nov., sp. nov., isolated from a small marine red alga, Porphyridium marinum.</title>
        <authorList>
            <person name="Liu L."/>
        </authorList>
    </citation>
    <scope>NUCLEOTIDE SEQUENCE [LARGE SCALE GENOMIC DNA]</scope>
    <source>
        <strain evidence="1 2">L1 8-17</strain>
    </source>
</reference>
<sequence>MQMVTRKTRADAWIDQVFSARAARKGAVIRRSIAWIHREVGQDRFFAEVRKRGHRLMQTADQYIVVCHNGPIHILI</sequence>
<dbReference type="GO" id="GO:0016853">
    <property type="term" value="F:isomerase activity"/>
    <property type="evidence" value="ECO:0007669"/>
    <property type="project" value="UniProtKB-KW"/>
</dbReference>